<feature type="non-terminal residue" evidence="2">
    <location>
        <position position="1"/>
    </location>
</feature>
<evidence type="ECO:0000259" key="1">
    <source>
        <dbReference type="Pfam" id="PF03184"/>
    </source>
</evidence>
<comment type="caution">
    <text evidence="2">The sequence shown here is derived from an EMBL/GenBank/DDBJ whole genome shotgun (WGS) entry which is preliminary data.</text>
</comment>
<evidence type="ECO:0000313" key="3">
    <source>
        <dbReference type="Proteomes" id="UP001516400"/>
    </source>
</evidence>
<dbReference type="Proteomes" id="UP001516400">
    <property type="component" value="Unassembled WGS sequence"/>
</dbReference>
<gene>
    <name evidence="2" type="ORF">HHI36_005164</name>
</gene>
<dbReference type="InterPro" id="IPR004875">
    <property type="entry name" value="DDE_SF_endonuclease_dom"/>
</dbReference>
<dbReference type="AlphaFoldDB" id="A0ABD2NTA5"/>
<sequence>EFLKHFVESILMSRSVVVFMESHKSHLAPEVLQIASDEQIHKVTYPPYLTHLLQPLDVGVLQPLK</sequence>
<protein>
    <recommendedName>
        <fullName evidence="1">DDE-1 domain-containing protein</fullName>
    </recommendedName>
</protein>
<feature type="domain" description="DDE-1" evidence="1">
    <location>
        <begin position="1"/>
        <end position="65"/>
    </location>
</feature>
<evidence type="ECO:0000313" key="2">
    <source>
        <dbReference type="EMBL" id="KAL3281961.1"/>
    </source>
</evidence>
<name>A0ABD2NTA5_9CUCU</name>
<reference evidence="2 3" key="1">
    <citation type="journal article" date="2021" name="BMC Biol.">
        <title>Horizontally acquired antibacterial genes associated with adaptive radiation of ladybird beetles.</title>
        <authorList>
            <person name="Li H.S."/>
            <person name="Tang X.F."/>
            <person name="Huang Y.H."/>
            <person name="Xu Z.Y."/>
            <person name="Chen M.L."/>
            <person name="Du X.Y."/>
            <person name="Qiu B.Y."/>
            <person name="Chen P.T."/>
            <person name="Zhang W."/>
            <person name="Slipinski A."/>
            <person name="Escalona H.E."/>
            <person name="Waterhouse R.M."/>
            <person name="Zwick A."/>
            <person name="Pang H."/>
        </authorList>
    </citation>
    <scope>NUCLEOTIDE SEQUENCE [LARGE SCALE GENOMIC DNA]</scope>
    <source>
        <strain evidence="2">SYSU2018</strain>
    </source>
</reference>
<dbReference type="Pfam" id="PF03184">
    <property type="entry name" value="DDE_1"/>
    <property type="match status" value="1"/>
</dbReference>
<proteinExistence type="predicted"/>
<keyword evidence="3" id="KW-1185">Reference proteome</keyword>
<accession>A0ABD2NTA5</accession>
<dbReference type="EMBL" id="JABFTP020000144">
    <property type="protein sequence ID" value="KAL3281961.1"/>
    <property type="molecule type" value="Genomic_DNA"/>
</dbReference>
<organism evidence="2 3">
    <name type="scientific">Cryptolaemus montrouzieri</name>
    <dbReference type="NCBI Taxonomy" id="559131"/>
    <lineage>
        <taxon>Eukaryota</taxon>
        <taxon>Metazoa</taxon>
        <taxon>Ecdysozoa</taxon>
        <taxon>Arthropoda</taxon>
        <taxon>Hexapoda</taxon>
        <taxon>Insecta</taxon>
        <taxon>Pterygota</taxon>
        <taxon>Neoptera</taxon>
        <taxon>Endopterygota</taxon>
        <taxon>Coleoptera</taxon>
        <taxon>Polyphaga</taxon>
        <taxon>Cucujiformia</taxon>
        <taxon>Coccinelloidea</taxon>
        <taxon>Coccinellidae</taxon>
        <taxon>Scymninae</taxon>
        <taxon>Scymnini</taxon>
        <taxon>Cryptolaemus</taxon>
    </lineage>
</organism>